<dbReference type="EMBL" id="SNZG01000037">
    <property type="protein sequence ID" value="TDR34552.1"/>
    <property type="molecule type" value="Genomic_DNA"/>
</dbReference>
<dbReference type="PROSITE" id="PS51186">
    <property type="entry name" value="GNAT"/>
    <property type="match status" value="1"/>
</dbReference>
<dbReference type="PANTHER" id="PTHR43072:SF60">
    <property type="entry name" value="L-2,4-DIAMINOBUTYRIC ACID ACETYLTRANSFERASE"/>
    <property type="match status" value="1"/>
</dbReference>
<dbReference type="InterPro" id="IPR000182">
    <property type="entry name" value="GNAT_dom"/>
</dbReference>
<dbReference type="Proteomes" id="UP000254330">
    <property type="component" value="Unassembled WGS sequence"/>
</dbReference>
<dbReference type="AlphaFoldDB" id="A0A2U3AA94"/>
<evidence type="ECO:0000313" key="5">
    <source>
        <dbReference type="Proteomes" id="UP000294641"/>
    </source>
</evidence>
<dbReference type="PANTHER" id="PTHR43072">
    <property type="entry name" value="N-ACETYLTRANSFERASE"/>
    <property type="match status" value="1"/>
</dbReference>
<dbReference type="EMBL" id="UGNP01000001">
    <property type="protein sequence ID" value="STX11025.1"/>
    <property type="molecule type" value="Genomic_DNA"/>
</dbReference>
<dbReference type="InterPro" id="IPR016181">
    <property type="entry name" value="Acyl_CoA_acyltransferase"/>
</dbReference>
<dbReference type="Pfam" id="PF00583">
    <property type="entry name" value="Acetyltransf_1"/>
    <property type="match status" value="1"/>
</dbReference>
<protein>
    <submittedName>
        <fullName evidence="2">Putative acetyltransferase</fullName>
    </submittedName>
    <submittedName>
        <fullName evidence="3">Ribosomal protein S18 acetylase RimI-like enzyme</fullName>
    </submittedName>
</protein>
<evidence type="ECO:0000313" key="4">
    <source>
        <dbReference type="Proteomes" id="UP000254330"/>
    </source>
</evidence>
<gene>
    <name evidence="3" type="ORF">DFR61_13721</name>
    <name evidence="2" type="ORF">NCTC10597_02821</name>
</gene>
<dbReference type="Gene3D" id="3.40.630.30">
    <property type="match status" value="1"/>
</dbReference>
<keyword evidence="5" id="KW-1185">Reference proteome</keyword>
<evidence type="ECO:0000313" key="2">
    <source>
        <dbReference type="EMBL" id="STX11025.1"/>
    </source>
</evidence>
<reference evidence="2 4" key="1">
    <citation type="submission" date="2018-06" db="EMBL/GenBank/DDBJ databases">
        <authorList>
            <consortium name="Pathogen Informatics"/>
            <person name="Doyle S."/>
        </authorList>
    </citation>
    <scope>NUCLEOTIDE SEQUENCE [LARGE SCALE GENOMIC DNA]</scope>
    <source>
        <strain evidence="2 4">NCTC10597</strain>
    </source>
</reference>
<organism evidence="2 4">
    <name type="scientific">Kurthia zopfii</name>
    <dbReference type="NCBI Taxonomy" id="1650"/>
    <lineage>
        <taxon>Bacteria</taxon>
        <taxon>Bacillati</taxon>
        <taxon>Bacillota</taxon>
        <taxon>Bacilli</taxon>
        <taxon>Bacillales</taxon>
        <taxon>Caryophanaceae</taxon>
        <taxon>Kurthia</taxon>
    </lineage>
</organism>
<comment type="caution">
    <text evidence="2">The sequence shown here is derived from an EMBL/GenBank/DDBJ whole genome shotgun (WGS) entry which is preliminary data.</text>
</comment>
<name>A0A2U3AA94_9BACL</name>
<evidence type="ECO:0000313" key="3">
    <source>
        <dbReference type="EMBL" id="TDR34552.1"/>
    </source>
</evidence>
<accession>A0A2U3AA94</accession>
<dbReference type="Proteomes" id="UP000294641">
    <property type="component" value="Unassembled WGS sequence"/>
</dbReference>
<dbReference type="SUPFAM" id="SSF55729">
    <property type="entry name" value="Acyl-CoA N-acyltransferases (Nat)"/>
    <property type="match status" value="1"/>
</dbReference>
<reference evidence="3 5" key="2">
    <citation type="submission" date="2019-03" db="EMBL/GenBank/DDBJ databases">
        <title>Genomic Encyclopedia of Type Strains, Phase IV (KMG-IV): sequencing the most valuable type-strain genomes for metagenomic binning, comparative biology and taxonomic classification.</title>
        <authorList>
            <person name="Goeker M."/>
        </authorList>
    </citation>
    <scope>NUCLEOTIDE SEQUENCE [LARGE SCALE GENOMIC DNA]</scope>
    <source>
        <strain evidence="3 5">DSM 20580</strain>
    </source>
</reference>
<dbReference type="GO" id="GO:0016747">
    <property type="term" value="F:acyltransferase activity, transferring groups other than amino-acyl groups"/>
    <property type="evidence" value="ECO:0007669"/>
    <property type="project" value="InterPro"/>
</dbReference>
<evidence type="ECO:0000259" key="1">
    <source>
        <dbReference type="PROSITE" id="PS51186"/>
    </source>
</evidence>
<sequence>MEIHYATIEDLEQVVPLFEGYLKFYEKNYEYEAIQTFISKRLKNDDSIILLALHNDEAIGFAQMYPSFSSLALKRSYILNDLFVKPDHRNIGAAEALMLEAFAFCEQMGAASITLETHESNVSAQKLYEKIGMEREVDFYHYMKEIKK</sequence>
<dbReference type="RefSeq" id="WP_109350519.1">
    <property type="nucleotide sequence ID" value="NZ_BJUE01000038.1"/>
</dbReference>
<proteinExistence type="predicted"/>
<dbReference type="OrthoDB" id="4228396at2"/>
<dbReference type="CDD" id="cd04301">
    <property type="entry name" value="NAT_SF"/>
    <property type="match status" value="1"/>
</dbReference>
<feature type="domain" description="N-acetyltransferase" evidence="1">
    <location>
        <begin position="1"/>
        <end position="148"/>
    </location>
</feature>
<keyword evidence="2" id="KW-0808">Transferase</keyword>